<keyword evidence="4" id="KW-1185">Reference proteome</keyword>
<protein>
    <submittedName>
        <fullName evidence="3">Fimbrial protein</fullName>
    </submittedName>
</protein>
<dbReference type="PANTHER" id="PTHR33420">
    <property type="entry name" value="FIMBRIAL SUBUNIT ELFA-RELATED"/>
    <property type="match status" value="1"/>
</dbReference>
<proteinExistence type="predicted"/>
<dbReference type="Proteomes" id="UP001223214">
    <property type="component" value="Unassembled WGS sequence"/>
</dbReference>
<organism evidence="3 4">
    <name type="scientific">Lelliottia wanjuensis</name>
    <dbReference type="NCBI Taxonomy" id="3050585"/>
    <lineage>
        <taxon>Bacteria</taxon>
        <taxon>Pseudomonadati</taxon>
        <taxon>Pseudomonadota</taxon>
        <taxon>Gammaproteobacteria</taxon>
        <taxon>Enterobacterales</taxon>
        <taxon>Enterobacteriaceae</taxon>
        <taxon>Lelliottia</taxon>
    </lineage>
</organism>
<reference evidence="3 4" key="1">
    <citation type="submission" date="2023-06" db="EMBL/GenBank/DDBJ databases">
        <title>Identification and characterization of antibiotic-resistant Gram-negative bacteria.</title>
        <authorList>
            <person name="Cho G.-S."/>
            <person name="Lee J."/>
            <person name="Tai E."/>
            <person name="Jeong S."/>
            <person name="Kim I."/>
            <person name="Kim B.-E."/>
            <person name="Jeong M.-I."/>
            <person name="Oh K.-K."/>
            <person name="Franz C.M.A.P."/>
        </authorList>
    </citation>
    <scope>NUCLEOTIDE SEQUENCE [LARGE SCALE GENOMIC DNA]</scope>
    <source>
        <strain evidence="3 4">V106_12</strain>
    </source>
</reference>
<name>A0AAP4D1S4_9ENTR</name>
<evidence type="ECO:0000313" key="4">
    <source>
        <dbReference type="Proteomes" id="UP001223214"/>
    </source>
</evidence>
<feature type="domain" description="Fimbrial-type adhesion" evidence="2">
    <location>
        <begin position="32"/>
        <end position="178"/>
    </location>
</feature>
<dbReference type="Gene3D" id="2.60.40.1090">
    <property type="entry name" value="Fimbrial-type adhesion domain"/>
    <property type="match status" value="1"/>
</dbReference>
<dbReference type="RefSeq" id="WP_285149823.1">
    <property type="nucleotide sequence ID" value="NZ_JASSOM010000050.1"/>
</dbReference>
<dbReference type="AlphaFoldDB" id="A0AAP4D1S4"/>
<dbReference type="InterPro" id="IPR036937">
    <property type="entry name" value="Adhesion_dom_fimbrial_sf"/>
</dbReference>
<evidence type="ECO:0000313" key="3">
    <source>
        <dbReference type="EMBL" id="MDK9363586.1"/>
    </source>
</evidence>
<dbReference type="EMBL" id="JASSOM010000050">
    <property type="protein sequence ID" value="MDK9363586.1"/>
    <property type="molecule type" value="Genomic_DNA"/>
</dbReference>
<sequence length="179" mass="18691">MKKIISVFAGLFFISPILACPAYADLAQINLTMTGTIVDSTCDIDTNSKNQTVHIGSFATTDFKSVGSVSVDAPFTIVLKKCSSMIKNAGILFTGTTGSDPTLLSLTDTSGGGNIASGVAVQVLDKDKKPVAINSSSPLSYALKSGDNTLNFSLRYKSTLATVTPGNATAVLYFSVEYP</sequence>
<gene>
    <name evidence="3" type="ORF">QQF32_10315</name>
</gene>
<dbReference type="GO" id="GO:0009289">
    <property type="term" value="C:pilus"/>
    <property type="evidence" value="ECO:0007669"/>
    <property type="project" value="InterPro"/>
</dbReference>
<evidence type="ECO:0000259" key="2">
    <source>
        <dbReference type="Pfam" id="PF00419"/>
    </source>
</evidence>
<dbReference type="InterPro" id="IPR000259">
    <property type="entry name" value="Adhesion_dom_fimbrial"/>
</dbReference>
<evidence type="ECO:0000256" key="1">
    <source>
        <dbReference type="SAM" id="SignalP"/>
    </source>
</evidence>
<dbReference type="InterPro" id="IPR008966">
    <property type="entry name" value="Adhesion_dom_sf"/>
</dbReference>
<dbReference type="PANTHER" id="PTHR33420:SF5">
    <property type="entry name" value="FIMBRIAL SUBUNIT"/>
    <property type="match status" value="1"/>
</dbReference>
<dbReference type="SUPFAM" id="SSF49401">
    <property type="entry name" value="Bacterial adhesins"/>
    <property type="match status" value="1"/>
</dbReference>
<dbReference type="GO" id="GO:0043709">
    <property type="term" value="P:cell adhesion involved in single-species biofilm formation"/>
    <property type="evidence" value="ECO:0007669"/>
    <property type="project" value="TreeGrafter"/>
</dbReference>
<dbReference type="Pfam" id="PF00419">
    <property type="entry name" value="Fimbrial"/>
    <property type="match status" value="1"/>
</dbReference>
<comment type="caution">
    <text evidence="3">The sequence shown here is derived from an EMBL/GenBank/DDBJ whole genome shotgun (WGS) entry which is preliminary data.</text>
</comment>
<feature type="signal peptide" evidence="1">
    <location>
        <begin position="1"/>
        <end position="19"/>
    </location>
</feature>
<dbReference type="InterPro" id="IPR050263">
    <property type="entry name" value="Bact_Fimbrial_Adh_Pro"/>
</dbReference>
<keyword evidence="1" id="KW-0732">Signal</keyword>
<feature type="chain" id="PRO_5042882164" evidence="1">
    <location>
        <begin position="20"/>
        <end position="179"/>
    </location>
</feature>
<accession>A0AAP4D1S4</accession>